<evidence type="ECO:0000256" key="1">
    <source>
        <dbReference type="ARBA" id="ARBA00012528"/>
    </source>
</evidence>
<feature type="transmembrane region" description="Helical" evidence="3">
    <location>
        <begin position="34"/>
        <end position="56"/>
    </location>
</feature>
<reference evidence="6" key="1">
    <citation type="submission" date="2016-08" db="EMBL/GenBank/DDBJ databases">
        <title>Complete genome sequence of the organohalide-respiring Epsilonproteobacterium Sulfurospirillum halorespirans.</title>
        <authorList>
            <person name="Goris T."/>
            <person name="Zimmermann J."/>
            <person name="Schenz B."/>
            <person name="Lemos M."/>
            <person name="Hackermueller J."/>
            <person name="Diekert G."/>
        </authorList>
    </citation>
    <scope>NUCLEOTIDE SEQUENCE [LARGE SCALE GENOMIC DNA]</scope>
    <source>
        <strain>DSM 13726</strain>
        <strain evidence="6">PCE-M2</strain>
    </source>
</reference>
<feature type="transmembrane region" description="Helical" evidence="3">
    <location>
        <begin position="7"/>
        <end position="28"/>
    </location>
</feature>
<feature type="domain" description="GGDEF" evidence="4">
    <location>
        <begin position="259"/>
        <end position="405"/>
    </location>
</feature>
<protein>
    <recommendedName>
        <fullName evidence="1">diguanylate cyclase</fullName>
        <ecNumber evidence="1">2.7.7.65</ecNumber>
    </recommendedName>
</protein>
<dbReference type="SMART" id="SM00267">
    <property type="entry name" value="GGDEF"/>
    <property type="match status" value="1"/>
</dbReference>
<organism evidence="5 6">
    <name type="scientific">Sulfurospirillum halorespirans DSM 13726</name>
    <dbReference type="NCBI Taxonomy" id="1193502"/>
    <lineage>
        <taxon>Bacteria</taxon>
        <taxon>Pseudomonadati</taxon>
        <taxon>Campylobacterota</taxon>
        <taxon>Epsilonproteobacteria</taxon>
        <taxon>Campylobacterales</taxon>
        <taxon>Sulfurospirillaceae</taxon>
        <taxon>Sulfurospirillum</taxon>
    </lineage>
</organism>
<dbReference type="Pfam" id="PF00990">
    <property type="entry name" value="GGDEF"/>
    <property type="match status" value="1"/>
</dbReference>
<evidence type="ECO:0000313" key="5">
    <source>
        <dbReference type="EMBL" id="AOO65909.1"/>
    </source>
</evidence>
<dbReference type="PANTHER" id="PTHR45138:SF9">
    <property type="entry name" value="DIGUANYLATE CYCLASE DGCM-RELATED"/>
    <property type="match status" value="1"/>
</dbReference>
<dbReference type="STRING" id="1193502.SHALO_2147"/>
<feature type="transmembrane region" description="Helical" evidence="3">
    <location>
        <begin position="63"/>
        <end position="84"/>
    </location>
</feature>
<keyword evidence="3" id="KW-0472">Membrane</keyword>
<feature type="transmembrane region" description="Helical" evidence="3">
    <location>
        <begin position="213"/>
        <end position="233"/>
    </location>
</feature>
<evidence type="ECO:0000313" key="6">
    <source>
        <dbReference type="Proteomes" id="UP000094609"/>
    </source>
</evidence>
<dbReference type="GO" id="GO:0043709">
    <property type="term" value="P:cell adhesion involved in single-species biofilm formation"/>
    <property type="evidence" value="ECO:0007669"/>
    <property type="project" value="TreeGrafter"/>
</dbReference>
<feature type="transmembrane region" description="Helical" evidence="3">
    <location>
        <begin position="166"/>
        <end position="185"/>
    </location>
</feature>
<evidence type="ECO:0000256" key="2">
    <source>
        <dbReference type="ARBA" id="ARBA00034247"/>
    </source>
</evidence>
<dbReference type="PANTHER" id="PTHR45138">
    <property type="entry name" value="REGULATORY COMPONENTS OF SENSORY TRANSDUCTION SYSTEM"/>
    <property type="match status" value="1"/>
</dbReference>
<dbReference type="InterPro" id="IPR000160">
    <property type="entry name" value="GGDEF_dom"/>
</dbReference>
<dbReference type="Gene3D" id="3.30.70.270">
    <property type="match status" value="1"/>
</dbReference>
<feature type="transmembrane region" description="Helical" evidence="3">
    <location>
        <begin position="192"/>
        <end position="207"/>
    </location>
</feature>
<dbReference type="NCBIfam" id="TIGR00254">
    <property type="entry name" value="GGDEF"/>
    <property type="match status" value="1"/>
</dbReference>
<dbReference type="SUPFAM" id="SSF55073">
    <property type="entry name" value="Nucleotide cyclase"/>
    <property type="match status" value="1"/>
</dbReference>
<feature type="transmembrane region" description="Helical" evidence="3">
    <location>
        <begin position="90"/>
        <end position="109"/>
    </location>
</feature>
<evidence type="ECO:0000259" key="4">
    <source>
        <dbReference type="PROSITE" id="PS50887"/>
    </source>
</evidence>
<dbReference type="EC" id="2.7.7.65" evidence="1"/>
<dbReference type="Proteomes" id="UP000094609">
    <property type="component" value="Chromosome"/>
</dbReference>
<keyword evidence="3" id="KW-1133">Transmembrane helix</keyword>
<sequence length="405" mass="45492">MQRLTDALSTFHALCLGMIIFALLVVKLELIPTYAYYFIWQSTFVFLLIGIALSVYFNKSKLFVLLLFPLFSALCLAFPTTLFTKLGVSAFWHMVPLITALGYLLIYALQERGLFSSFGALRTSIGLIILGIGYAGLKYFSPTMQKALDTPILHVSLQGLAKASDFTLIIAIVSLLFIFLISMLFEVQSQKAPFWMLVAQMIPLLFLQESNHFILFCLVASLIAIAALVHDAYRMAYIDTLTGIPSRRALEERFLRLGSSYIIAMVDIDFFKKFNDTFGHDIGDDVLKLVAKEISHVKNGGKAYRYGGEEFTILFSGKKKEECIMALEEVREHIFRRGFVIRDKNRPEKAPKEKLKAASIKKERLSVSIGVALSAKGNTPQEVIKRADDALYKAKESGRNCLICL</sequence>
<dbReference type="PROSITE" id="PS50887">
    <property type="entry name" value="GGDEF"/>
    <property type="match status" value="1"/>
</dbReference>
<comment type="catalytic activity">
    <reaction evidence="2">
        <text>2 GTP = 3',3'-c-di-GMP + 2 diphosphate</text>
        <dbReference type="Rhea" id="RHEA:24898"/>
        <dbReference type="ChEBI" id="CHEBI:33019"/>
        <dbReference type="ChEBI" id="CHEBI:37565"/>
        <dbReference type="ChEBI" id="CHEBI:58805"/>
        <dbReference type="EC" id="2.7.7.65"/>
    </reaction>
</comment>
<proteinExistence type="predicted"/>
<gene>
    <name evidence="5" type="ORF">SHALO_2147</name>
</gene>
<keyword evidence="6" id="KW-1185">Reference proteome</keyword>
<dbReference type="InterPro" id="IPR043128">
    <property type="entry name" value="Rev_trsase/Diguanyl_cyclase"/>
</dbReference>
<dbReference type="RefSeq" id="WP_069478530.1">
    <property type="nucleotide sequence ID" value="NZ_CP017111.1"/>
</dbReference>
<dbReference type="GO" id="GO:1902201">
    <property type="term" value="P:negative regulation of bacterial-type flagellum-dependent cell motility"/>
    <property type="evidence" value="ECO:0007669"/>
    <property type="project" value="TreeGrafter"/>
</dbReference>
<dbReference type="AlphaFoldDB" id="A0A1D7TLN5"/>
<dbReference type="GO" id="GO:0005886">
    <property type="term" value="C:plasma membrane"/>
    <property type="evidence" value="ECO:0007669"/>
    <property type="project" value="TreeGrafter"/>
</dbReference>
<dbReference type="InterPro" id="IPR050469">
    <property type="entry name" value="Diguanylate_Cyclase"/>
</dbReference>
<dbReference type="CDD" id="cd01949">
    <property type="entry name" value="GGDEF"/>
    <property type="match status" value="1"/>
</dbReference>
<feature type="transmembrane region" description="Helical" evidence="3">
    <location>
        <begin position="121"/>
        <end position="140"/>
    </location>
</feature>
<dbReference type="InterPro" id="IPR029787">
    <property type="entry name" value="Nucleotide_cyclase"/>
</dbReference>
<dbReference type="EMBL" id="CP017111">
    <property type="protein sequence ID" value="AOO65909.1"/>
    <property type="molecule type" value="Genomic_DNA"/>
</dbReference>
<accession>A0A1D7TLN5</accession>
<evidence type="ECO:0000256" key="3">
    <source>
        <dbReference type="SAM" id="Phobius"/>
    </source>
</evidence>
<dbReference type="PATRIC" id="fig|1193502.14.peg.2175"/>
<keyword evidence="3" id="KW-0812">Transmembrane</keyword>
<name>A0A1D7TLN5_9BACT</name>
<dbReference type="KEGG" id="shal:SHALO_2147"/>
<dbReference type="GO" id="GO:0052621">
    <property type="term" value="F:diguanylate cyclase activity"/>
    <property type="evidence" value="ECO:0007669"/>
    <property type="project" value="UniProtKB-EC"/>
</dbReference>